<dbReference type="Pfam" id="PF05899">
    <property type="entry name" value="Cupin_3"/>
    <property type="match status" value="1"/>
</dbReference>
<dbReference type="Proteomes" id="UP001180754">
    <property type="component" value="Unassembled WGS sequence"/>
</dbReference>
<feature type="domain" description="(S)-ureidoglycine aminohydrolase cupin" evidence="1">
    <location>
        <begin position="53"/>
        <end position="94"/>
    </location>
</feature>
<evidence type="ECO:0000313" key="3">
    <source>
        <dbReference type="Proteomes" id="UP001180754"/>
    </source>
</evidence>
<protein>
    <submittedName>
        <fullName evidence="2">Cupin domain-containing protein</fullName>
    </submittedName>
</protein>
<dbReference type="InterPro" id="IPR011051">
    <property type="entry name" value="RmlC_Cupin_sf"/>
</dbReference>
<keyword evidence="3" id="KW-1185">Reference proteome</keyword>
<dbReference type="Gene3D" id="2.60.120.10">
    <property type="entry name" value="Jelly Rolls"/>
    <property type="match status" value="1"/>
</dbReference>
<dbReference type="EMBL" id="JAVRFD010000027">
    <property type="protein sequence ID" value="MDT0548592.1"/>
    <property type="molecule type" value="Genomic_DNA"/>
</dbReference>
<gene>
    <name evidence="2" type="ORF">RND15_38775</name>
</gene>
<dbReference type="CDD" id="cd06990">
    <property type="entry name" value="cupin_DUF861"/>
    <property type="match status" value="1"/>
</dbReference>
<comment type="caution">
    <text evidence="2">The sequence shown here is derived from an EMBL/GenBank/DDBJ whole genome shotgun (WGS) entry which is preliminary data.</text>
</comment>
<dbReference type="InterPro" id="IPR014710">
    <property type="entry name" value="RmlC-like_jellyroll"/>
</dbReference>
<reference evidence="2" key="1">
    <citation type="submission" date="2024-05" db="EMBL/GenBank/DDBJ databases">
        <title>30 novel species of actinomycetes from the DSMZ collection.</title>
        <authorList>
            <person name="Nouioui I."/>
        </authorList>
    </citation>
    <scope>NUCLEOTIDE SEQUENCE</scope>
    <source>
        <strain evidence="2">DSM 41529</strain>
    </source>
</reference>
<dbReference type="InterPro" id="IPR008579">
    <property type="entry name" value="UGlyAH_Cupin_dom"/>
</dbReference>
<name>A0ABU2XRZ9_9ACTN</name>
<evidence type="ECO:0000313" key="2">
    <source>
        <dbReference type="EMBL" id="MDT0548592.1"/>
    </source>
</evidence>
<organism evidence="2 3">
    <name type="scientific">Streptomyces lonegramiae</name>
    <dbReference type="NCBI Taxonomy" id="3075524"/>
    <lineage>
        <taxon>Bacteria</taxon>
        <taxon>Bacillati</taxon>
        <taxon>Actinomycetota</taxon>
        <taxon>Actinomycetes</taxon>
        <taxon>Kitasatosporales</taxon>
        <taxon>Streptomycetaceae</taxon>
        <taxon>Streptomyces</taxon>
    </lineage>
</organism>
<proteinExistence type="predicted"/>
<evidence type="ECO:0000259" key="1">
    <source>
        <dbReference type="Pfam" id="PF05899"/>
    </source>
</evidence>
<accession>A0ABU2XRZ9</accession>
<sequence length="122" mass="13449">MLEVKTIDKPDERRDFPRGHIEALHLTGLDFAVGTFEPGWRWRESVQPIVGTETCEVPHRGIMAQGRMRVRMDDGAESEIGPGDVYVVPPGHEAWVVGDEPAVLYDVAGEMATDYAKAKGSS</sequence>
<dbReference type="SUPFAM" id="SSF51182">
    <property type="entry name" value="RmlC-like cupins"/>
    <property type="match status" value="1"/>
</dbReference>
<dbReference type="RefSeq" id="WP_311729161.1">
    <property type="nucleotide sequence ID" value="NZ_JAVRFD010000027.1"/>
</dbReference>